<comment type="caution">
    <text evidence="2">The sequence shown here is derived from an EMBL/GenBank/DDBJ whole genome shotgun (WGS) entry which is preliminary data.</text>
</comment>
<evidence type="ECO:0000256" key="1">
    <source>
        <dbReference type="SAM" id="Phobius"/>
    </source>
</evidence>
<accession>A0A0M0JPU1</accession>
<organism evidence="2 3">
    <name type="scientific">Chrysochromulina tobinii</name>
    <dbReference type="NCBI Taxonomy" id="1460289"/>
    <lineage>
        <taxon>Eukaryota</taxon>
        <taxon>Haptista</taxon>
        <taxon>Haptophyta</taxon>
        <taxon>Prymnesiophyceae</taxon>
        <taxon>Prymnesiales</taxon>
        <taxon>Chrysochromulinaceae</taxon>
        <taxon>Chrysochromulina</taxon>
    </lineage>
</organism>
<gene>
    <name evidence="2" type="ORF">Ctob_008903</name>
</gene>
<keyword evidence="1" id="KW-1133">Transmembrane helix</keyword>
<name>A0A0M0JPU1_9EUKA</name>
<dbReference type="AlphaFoldDB" id="A0A0M0JPU1"/>
<keyword evidence="1" id="KW-0812">Transmembrane</keyword>
<feature type="transmembrane region" description="Helical" evidence="1">
    <location>
        <begin position="137"/>
        <end position="156"/>
    </location>
</feature>
<dbReference type="Proteomes" id="UP000037460">
    <property type="component" value="Unassembled WGS sequence"/>
</dbReference>
<dbReference type="OrthoDB" id="10266200at2759"/>
<evidence type="ECO:0000313" key="3">
    <source>
        <dbReference type="Proteomes" id="UP000037460"/>
    </source>
</evidence>
<reference evidence="3" key="1">
    <citation type="journal article" date="2015" name="PLoS Genet.">
        <title>Genome Sequence and Transcriptome Analyses of Chrysochromulina tobin: Metabolic Tools for Enhanced Algal Fitness in the Prominent Order Prymnesiales (Haptophyceae).</title>
        <authorList>
            <person name="Hovde B.T."/>
            <person name="Deodato C.R."/>
            <person name="Hunsperger H.M."/>
            <person name="Ryken S.A."/>
            <person name="Yost W."/>
            <person name="Jha R.K."/>
            <person name="Patterson J."/>
            <person name="Monnat R.J. Jr."/>
            <person name="Barlow S.B."/>
            <person name="Starkenburg S.R."/>
            <person name="Cattolico R.A."/>
        </authorList>
    </citation>
    <scope>NUCLEOTIDE SEQUENCE</scope>
    <source>
        <strain evidence="3">CCMP291</strain>
    </source>
</reference>
<feature type="transmembrane region" description="Helical" evidence="1">
    <location>
        <begin position="73"/>
        <end position="93"/>
    </location>
</feature>
<keyword evidence="1" id="KW-0472">Membrane</keyword>
<evidence type="ECO:0000313" key="2">
    <source>
        <dbReference type="EMBL" id="KOO28278.1"/>
    </source>
</evidence>
<keyword evidence="3" id="KW-1185">Reference proteome</keyword>
<proteinExistence type="predicted"/>
<protein>
    <submittedName>
        <fullName evidence="2">Uncharacterized protein</fullName>
    </submittedName>
</protein>
<dbReference type="EMBL" id="JWZX01002592">
    <property type="protein sequence ID" value="KOO28278.1"/>
    <property type="molecule type" value="Genomic_DNA"/>
</dbReference>
<sequence>MGWLHKTRSWYLVCVAYVLLAWKLPTAWPLSGTGLTFRVIAALASSANIWISDGYHNGDQRGGEGYTPKTETFWLRCDYVGISSVLTSLLWLWSANFGWVGRLRAIGAASGLATALIALISAFVVPKAVGHNAVKGIMAFQFVGLLGYLCWYAVALAPVACLKNSIIFWIYAPGLILYVLKRPKNPVFGFHEMFHTSVLAGHVASMVLDLRNIVSPCAGLCGL</sequence>
<feature type="transmembrane region" description="Helical" evidence="1">
    <location>
        <begin position="105"/>
        <end position="125"/>
    </location>
</feature>
<feature type="transmembrane region" description="Helical" evidence="1">
    <location>
        <begin position="9"/>
        <end position="28"/>
    </location>
</feature>